<dbReference type="EMBL" id="JBHTBW010000021">
    <property type="protein sequence ID" value="MFC7441383.1"/>
    <property type="molecule type" value="Genomic_DNA"/>
</dbReference>
<comment type="caution">
    <text evidence="1">The sequence shown here is derived from an EMBL/GenBank/DDBJ whole genome shotgun (WGS) entry which is preliminary data.</text>
</comment>
<evidence type="ECO:0000313" key="1">
    <source>
        <dbReference type="EMBL" id="MFC7441383.1"/>
    </source>
</evidence>
<dbReference type="Proteomes" id="UP001596500">
    <property type="component" value="Unassembled WGS sequence"/>
</dbReference>
<dbReference type="RefSeq" id="WP_379864671.1">
    <property type="nucleotide sequence ID" value="NZ_JBHTBW010000021.1"/>
</dbReference>
<keyword evidence="2" id="KW-1185">Reference proteome</keyword>
<name>A0ABW2RKC7_9BACL</name>
<sequence length="60" mass="7243">MSRQMMITLMLGGLLAIGANALMGMRRRRNKWFRYVYPMLKRFDGNRMMKRMMRNLSLAR</sequence>
<organism evidence="1 2">
    <name type="scientific">Laceyella putida</name>
    <dbReference type="NCBI Taxonomy" id="110101"/>
    <lineage>
        <taxon>Bacteria</taxon>
        <taxon>Bacillati</taxon>
        <taxon>Bacillota</taxon>
        <taxon>Bacilli</taxon>
        <taxon>Bacillales</taxon>
        <taxon>Thermoactinomycetaceae</taxon>
        <taxon>Laceyella</taxon>
    </lineage>
</organism>
<accession>A0ABW2RKC7</accession>
<evidence type="ECO:0000313" key="2">
    <source>
        <dbReference type="Proteomes" id="UP001596500"/>
    </source>
</evidence>
<gene>
    <name evidence="1" type="ORF">ACFQNG_09445</name>
</gene>
<proteinExistence type="predicted"/>
<reference evidence="2" key="1">
    <citation type="journal article" date="2019" name="Int. J. Syst. Evol. Microbiol.">
        <title>The Global Catalogue of Microorganisms (GCM) 10K type strain sequencing project: providing services to taxonomists for standard genome sequencing and annotation.</title>
        <authorList>
            <consortium name="The Broad Institute Genomics Platform"/>
            <consortium name="The Broad Institute Genome Sequencing Center for Infectious Disease"/>
            <person name="Wu L."/>
            <person name="Ma J."/>
        </authorList>
    </citation>
    <scope>NUCLEOTIDE SEQUENCE [LARGE SCALE GENOMIC DNA]</scope>
    <source>
        <strain evidence="2">CGMCC 1.12942</strain>
    </source>
</reference>
<protein>
    <submittedName>
        <fullName evidence="1">Uncharacterized protein</fullName>
    </submittedName>
</protein>